<dbReference type="InterPro" id="IPR050194">
    <property type="entry name" value="Glycosyltransferase_grp1"/>
</dbReference>
<dbReference type="PANTHER" id="PTHR45947:SF3">
    <property type="entry name" value="SULFOQUINOVOSYL TRANSFERASE SQD2"/>
    <property type="match status" value="1"/>
</dbReference>
<dbReference type="CDD" id="cd03812">
    <property type="entry name" value="GT4_CapH-like"/>
    <property type="match status" value="1"/>
</dbReference>
<dbReference type="Gene3D" id="3.40.50.2000">
    <property type="entry name" value="Glycogen Phosphorylase B"/>
    <property type="match status" value="2"/>
</dbReference>
<evidence type="ECO:0000259" key="1">
    <source>
        <dbReference type="Pfam" id="PF00534"/>
    </source>
</evidence>
<protein>
    <submittedName>
        <fullName evidence="2">Glycosyltransferase family 1 protein</fullName>
    </submittedName>
</protein>
<organism evidence="2 3">
    <name type="scientific">Blautia aquisgranensis</name>
    <dbReference type="NCBI Taxonomy" id="3133153"/>
    <lineage>
        <taxon>Bacteria</taxon>
        <taxon>Bacillati</taxon>
        <taxon>Bacillota</taxon>
        <taxon>Clostridia</taxon>
        <taxon>Lachnospirales</taxon>
        <taxon>Lachnospiraceae</taxon>
        <taxon>Blautia</taxon>
    </lineage>
</organism>
<dbReference type="EMBL" id="JBBMEJ010000002">
    <property type="protein sequence ID" value="MEQ2369965.1"/>
    <property type="molecule type" value="Genomic_DNA"/>
</dbReference>
<comment type="caution">
    <text evidence="2">The sequence shown here is derived from an EMBL/GenBank/DDBJ whole genome shotgun (WGS) entry which is preliminary data.</text>
</comment>
<proteinExistence type="predicted"/>
<gene>
    <name evidence="2" type="ORF">WMO28_03235</name>
</gene>
<reference evidence="2 3" key="1">
    <citation type="submission" date="2024-03" db="EMBL/GenBank/DDBJ databases">
        <title>Human intestinal bacterial collection.</title>
        <authorList>
            <person name="Pauvert C."/>
            <person name="Hitch T.C.A."/>
            <person name="Clavel T."/>
        </authorList>
    </citation>
    <scope>NUCLEOTIDE SEQUENCE [LARGE SCALE GENOMIC DNA]</scope>
    <source>
        <strain evidence="2 3">CLA-JM-H16</strain>
    </source>
</reference>
<dbReference type="RefSeq" id="WP_178643735.1">
    <property type="nucleotide sequence ID" value="NZ_JBBMEJ010000002.1"/>
</dbReference>
<dbReference type="Pfam" id="PF00534">
    <property type="entry name" value="Glycos_transf_1"/>
    <property type="match status" value="1"/>
</dbReference>
<dbReference type="SUPFAM" id="SSF53756">
    <property type="entry name" value="UDP-Glycosyltransferase/glycogen phosphorylase"/>
    <property type="match status" value="1"/>
</dbReference>
<name>A0ABV1BCJ8_9FIRM</name>
<feature type="domain" description="Glycosyl transferase family 1" evidence="1">
    <location>
        <begin position="187"/>
        <end position="342"/>
    </location>
</feature>
<keyword evidence="3" id="KW-1185">Reference proteome</keyword>
<sequence length="369" mass="42724">MHKILVFGMTENPGGVESFLYNYISEIDPGEFQFDFLCNSYEKIAYEDKLAERGCKMIHFIARSKNYKKYKQEIQTFFSKHGKEYECIWVNVCSLANIDYLKYAKKYGIPKRIIHSHNSKNMDSWLRGELHQLNRFVIQKYATDFWACSEAAVSWFYRDSLKDKAKVIHNAISTERMAYDPEKSLQLREKLGLQDAYIMGNVGRLHFQKNQEFLLKIFAQAVKKMPEARLVLVGQGEDEEKLKKLAAELGIEKYIYWAGVQKDICQWLSAFDLFVFPSRFEGAPIAALEAQANGLPILTSEQAVPEACVLNGNCRRLSLEEPMEKWVDELLKMAENAKREEQAVIQQNFVDGGYDIHTEVKKIEKLLCC</sequence>
<dbReference type="InterPro" id="IPR001296">
    <property type="entry name" value="Glyco_trans_1"/>
</dbReference>
<dbReference type="Proteomes" id="UP001473063">
    <property type="component" value="Unassembled WGS sequence"/>
</dbReference>
<evidence type="ECO:0000313" key="3">
    <source>
        <dbReference type="Proteomes" id="UP001473063"/>
    </source>
</evidence>
<dbReference type="PANTHER" id="PTHR45947">
    <property type="entry name" value="SULFOQUINOVOSYL TRANSFERASE SQD2"/>
    <property type="match status" value="1"/>
</dbReference>
<accession>A0ABV1BCJ8</accession>
<evidence type="ECO:0000313" key="2">
    <source>
        <dbReference type="EMBL" id="MEQ2369965.1"/>
    </source>
</evidence>